<organism evidence="9">
    <name type="scientific">marine metagenome</name>
    <dbReference type="NCBI Taxonomy" id="408172"/>
    <lineage>
        <taxon>unclassified sequences</taxon>
        <taxon>metagenomes</taxon>
        <taxon>ecological metagenomes</taxon>
    </lineage>
</organism>
<keyword evidence="3" id="KW-0285">Flavoprotein</keyword>
<evidence type="ECO:0000256" key="4">
    <source>
        <dbReference type="ARBA" id="ARBA00022827"/>
    </source>
</evidence>
<evidence type="ECO:0000256" key="1">
    <source>
        <dbReference type="ARBA" id="ARBA00001974"/>
    </source>
</evidence>
<dbReference type="Gene3D" id="2.40.110.10">
    <property type="entry name" value="Butyryl-CoA Dehydrogenase, subunit A, domain 2"/>
    <property type="match status" value="1"/>
</dbReference>
<evidence type="ECO:0000259" key="8">
    <source>
        <dbReference type="Pfam" id="PF02771"/>
    </source>
</evidence>
<dbReference type="PIRSF" id="PIRSF016578">
    <property type="entry name" value="HsaA"/>
    <property type="match status" value="1"/>
</dbReference>
<dbReference type="GO" id="GO:0003995">
    <property type="term" value="F:acyl-CoA dehydrogenase activity"/>
    <property type="evidence" value="ECO:0007669"/>
    <property type="project" value="InterPro"/>
</dbReference>
<dbReference type="InterPro" id="IPR013786">
    <property type="entry name" value="AcylCoA_DH/ox_N"/>
</dbReference>
<dbReference type="FunFam" id="2.40.110.10:FF:000002">
    <property type="entry name" value="Acyl-CoA dehydrogenase fadE12"/>
    <property type="match status" value="1"/>
</dbReference>
<evidence type="ECO:0008006" key="10">
    <source>
        <dbReference type="Google" id="ProtNLM"/>
    </source>
</evidence>
<dbReference type="SUPFAM" id="SSF47203">
    <property type="entry name" value="Acyl-CoA dehydrogenase C-terminal domain-like"/>
    <property type="match status" value="1"/>
</dbReference>
<evidence type="ECO:0000259" key="6">
    <source>
        <dbReference type="Pfam" id="PF00441"/>
    </source>
</evidence>
<feature type="domain" description="Acyl-CoA dehydrogenase/oxidase N-terminal" evidence="8">
    <location>
        <begin position="6"/>
        <end position="117"/>
    </location>
</feature>
<dbReference type="PANTHER" id="PTHR43884">
    <property type="entry name" value="ACYL-COA DEHYDROGENASE"/>
    <property type="match status" value="1"/>
</dbReference>
<comment type="similarity">
    <text evidence="2">Belongs to the acyl-CoA dehydrogenase family.</text>
</comment>
<gene>
    <name evidence="9" type="ORF">METZ01_LOCUS96058</name>
</gene>
<evidence type="ECO:0000256" key="5">
    <source>
        <dbReference type="ARBA" id="ARBA00023002"/>
    </source>
</evidence>
<dbReference type="Pfam" id="PF02770">
    <property type="entry name" value="Acyl-CoA_dh_M"/>
    <property type="match status" value="1"/>
</dbReference>
<dbReference type="InterPro" id="IPR009075">
    <property type="entry name" value="AcylCo_DH/oxidase_C"/>
</dbReference>
<dbReference type="Gene3D" id="1.20.140.10">
    <property type="entry name" value="Butyryl-CoA Dehydrogenase, subunit A, domain 3"/>
    <property type="match status" value="1"/>
</dbReference>
<dbReference type="Pfam" id="PF02771">
    <property type="entry name" value="Acyl-CoA_dh_N"/>
    <property type="match status" value="1"/>
</dbReference>
<reference evidence="9" key="1">
    <citation type="submission" date="2018-05" db="EMBL/GenBank/DDBJ databases">
        <authorList>
            <person name="Lanie J.A."/>
            <person name="Ng W.-L."/>
            <person name="Kazmierczak K.M."/>
            <person name="Andrzejewski T.M."/>
            <person name="Davidsen T.M."/>
            <person name="Wayne K.J."/>
            <person name="Tettelin H."/>
            <person name="Glass J.I."/>
            <person name="Rusch D."/>
            <person name="Podicherti R."/>
            <person name="Tsui H.-C.T."/>
            <person name="Winkler M.E."/>
        </authorList>
    </citation>
    <scope>NUCLEOTIDE SEQUENCE</scope>
</reference>
<comment type="cofactor">
    <cofactor evidence="1">
        <name>FAD</name>
        <dbReference type="ChEBI" id="CHEBI:57692"/>
    </cofactor>
</comment>
<dbReference type="SUPFAM" id="SSF56645">
    <property type="entry name" value="Acyl-CoA dehydrogenase NM domain-like"/>
    <property type="match status" value="1"/>
</dbReference>
<dbReference type="InterPro" id="IPR037069">
    <property type="entry name" value="AcylCoA_DH/ox_N_sf"/>
</dbReference>
<proteinExistence type="inferred from homology"/>
<dbReference type="InterPro" id="IPR006089">
    <property type="entry name" value="Acyl-CoA_DH_CS"/>
</dbReference>
<dbReference type="InterPro" id="IPR006091">
    <property type="entry name" value="Acyl-CoA_Oxase/DH_mid-dom"/>
</dbReference>
<feature type="domain" description="Acyl-CoA oxidase/dehydrogenase middle" evidence="7">
    <location>
        <begin position="122"/>
        <end position="217"/>
    </location>
</feature>
<keyword evidence="4" id="KW-0274">FAD</keyword>
<dbReference type="AlphaFoldDB" id="A0A381VSI0"/>
<dbReference type="GO" id="GO:0050660">
    <property type="term" value="F:flavin adenine dinucleotide binding"/>
    <property type="evidence" value="ECO:0007669"/>
    <property type="project" value="InterPro"/>
</dbReference>
<evidence type="ECO:0000256" key="2">
    <source>
        <dbReference type="ARBA" id="ARBA00009347"/>
    </source>
</evidence>
<sequence>MQIDFSDEQRIFRKTIRDFAEKEVAPLVDDAEKNEKFPRELLPKLGELGYLGVVYPIEYGGAGAGKVEECIFVEELGRVCVGITGGIMIQSGMATSSIFDYGSDYLKQEYLVPAIKGNKIAAFALSEPNAGSDVASIECKAVEDGDSYVIGGNKTYISNGPIADFVLTAAYTDKSKGSNGGISLFVVDTKLPGFSARKMHKFCLRSSETGELHYDNVRVPKENLVGEVGYGFKYLMESLTGGRIIHAARSMGLASAAYDASLEYAQVRQQFGRPIGKFQAVAFKLARMATELHVGRLLVYDTARLHDQGKRCIKEAAMAKLFTSESAQSITREAMHIHGGFAFFDESPIQRYFRDASLGTTVEGTSEVQQMIISKEIGVGSSI</sequence>
<dbReference type="FunFam" id="1.10.540.10:FF:000002">
    <property type="entry name" value="Acyl-CoA dehydrogenase FadE19"/>
    <property type="match status" value="1"/>
</dbReference>
<evidence type="ECO:0000313" key="9">
    <source>
        <dbReference type="EMBL" id="SVA43204.1"/>
    </source>
</evidence>
<dbReference type="PROSITE" id="PS00072">
    <property type="entry name" value="ACYL_COA_DH_1"/>
    <property type="match status" value="1"/>
</dbReference>
<protein>
    <recommendedName>
        <fullName evidence="10">Acyl-CoA dehydrogenase</fullName>
    </recommendedName>
</protein>
<keyword evidence="5" id="KW-0560">Oxidoreductase</keyword>
<dbReference type="PANTHER" id="PTHR43884:SF12">
    <property type="entry name" value="ISOVALERYL-COA DEHYDROGENASE, MITOCHONDRIAL-RELATED"/>
    <property type="match status" value="1"/>
</dbReference>
<dbReference type="FunFam" id="1.20.140.10:FF:000001">
    <property type="entry name" value="Acyl-CoA dehydrogenase"/>
    <property type="match status" value="1"/>
</dbReference>
<dbReference type="InterPro" id="IPR036250">
    <property type="entry name" value="AcylCo_DH-like_C"/>
</dbReference>
<accession>A0A381VSI0</accession>
<dbReference type="EMBL" id="UINC01009644">
    <property type="protein sequence ID" value="SVA43204.1"/>
    <property type="molecule type" value="Genomic_DNA"/>
</dbReference>
<feature type="domain" description="Acyl-CoA dehydrogenase/oxidase C-terminal" evidence="6">
    <location>
        <begin position="230"/>
        <end position="377"/>
    </location>
</feature>
<evidence type="ECO:0000259" key="7">
    <source>
        <dbReference type="Pfam" id="PF02770"/>
    </source>
</evidence>
<evidence type="ECO:0000256" key="3">
    <source>
        <dbReference type="ARBA" id="ARBA00022630"/>
    </source>
</evidence>
<dbReference type="Gene3D" id="1.10.540.10">
    <property type="entry name" value="Acyl-CoA dehydrogenase/oxidase, N-terminal domain"/>
    <property type="match status" value="1"/>
</dbReference>
<dbReference type="InterPro" id="IPR009100">
    <property type="entry name" value="AcylCoA_DH/oxidase_NM_dom_sf"/>
</dbReference>
<name>A0A381VSI0_9ZZZZ</name>
<dbReference type="InterPro" id="IPR046373">
    <property type="entry name" value="Acyl-CoA_Oxase/DH_mid-dom_sf"/>
</dbReference>
<dbReference type="Pfam" id="PF00441">
    <property type="entry name" value="Acyl-CoA_dh_1"/>
    <property type="match status" value="1"/>
</dbReference>